<evidence type="ECO:0000256" key="2">
    <source>
        <dbReference type="ARBA" id="ARBA00022679"/>
    </source>
</evidence>
<comment type="similarity">
    <text evidence="3">Belongs to the N(4)/N(6)-methyltransferase family.</text>
</comment>
<dbReference type="InterPro" id="IPR001091">
    <property type="entry name" value="RM_Methyltransferase"/>
</dbReference>
<dbReference type="GO" id="GO:0003677">
    <property type="term" value="F:DNA binding"/>
    <property type="evidence" value="ECO:0007669"/>
    <property type="project" value="InterPro"/>
</dbReference>
<reference evidence="5 6" key="1">
    <citation type="submission" date="2016-10" db="EMBL/GenBank/DDBJ databases">
        <authorList>
            <person name="de Groot N.N."/>
        </authorList>
    </citation>
    <scope>NUCLEOTIDE SEQUENCE [LARGE SCALE GENOMIC DNA]</scope>
    <source>
        <strain>GEY</strain>
        <strain evidence="6">DSM 9560</strain>
    </source>
</reference>
<proteinExistence type="inferred from homology"/>
<dbReference type="CDD" id="cd02440">
    <property type="entry name" value="AdoMet_MTases"/>
    <property type="match status" value="1"/>
</dbReference>
<dbReference type="Pfam" id="PF01555">
    <property type="entry name" value="N6_N4_Mtase"/>
    <property type="match status" value="1"/>
</dbReference>
<evidence type="ECO:0000256" key="3">
    <source>
        <dbReference type="RuleBase" id="RU362026"/>
    </source>
</evidence>
<sequence length="328" mass="38337">MIEPFLNKIYQGDCLDLLKQIPDSSVDMTFADPPFNLKKGYKSYKDSLALQEYLEWCEAWILEMVRITKPTGSIYLHNIPKWLTYYAGFLNKVADFKHWISWDAPTAPMGKTLQPNHYGILFYAKDAKQLKFYEVRYPHKRDRKTNFLSKDYGGKKAGLHPFGSLLSDVWTDIHRVKHNKYRDEHPCQLPIHLLERIILMSTDENDIVLDPFNGTGTTALAAKRLGRQYIGFELDSEYVEITRNKLAQEKPNSKLGDCWVSFYLDKIVTLRDCDWEKLKDYFFIPSKPEEIDHTPIVLKSKVAVSSPLKNGYKTEINEFRLFENEVIY</sequence>
<dbReference type="PANTHER" id="PTHR13370:SF3">
    <property type="entry name" value="TRNA (GUANINE(10)-N2)-METHYLTRANSFERASE HOMOLOG"/>
    <property type="match status" value="1"/>
</dbReference>
<dbReference type="GO" id="GO:0008170">
    <property type="term" value="F:N-methyltransferase activity"/>
    <property type="evidence" value="ECO:0007669"/>
    <property type="project" value="InterPro"/>
</dbReference>
<dbReference type="InterPro" id="IPR029063">
    <property type="entry name" value="SAM-dependent_MTases_sf"/>
</dbReference>
<dbReference type="EMBL" id="FONY01000017">
    <property type="protein sequence ID" value="SFF14749.1"/>
    <property type="molecule type" value="Genomic_DNA"/>
</dbReference>
<dbReference type="AlphaFoldDB" id="A0A1I2GC93"/>
<dbReference type="Gene3D" id="3.40.50.150">
    <property type="entry name" value="Vaccinia Virus protein VP39"/>
    <property type="match status" value="1"/>
</dbReference>
<dbReference type="Proteomes" id="UP000199513">
    <property type="component" value="Unassembled WGS sequence"/>
</dbReference>
<dbReference type="EC" id="2.1.1.-" evidence="3"/>
<dbReference type="PRINTS" id="PR00508">
    <property type="entry name" value="S21N4MTFRASE"/>
</dbReference>
<accession>A0A1I2GC93</accession>
<dbReference type="PANTHER" id="PTHR13370">
    <property type="entry name" value="RNA METHYLASE-RELATED"/>
    <property type="match status" value="1"/>
</dbReference>
<dbReference type="GO" id="GO:0005737">
    <property type="term" value="C:cytoplasm"/>
    <property type="evidence" value="ECO:0007669"/>
    <property type="project" value="TreeGrafter"/>
</dbReference>
<name>A0A1I2GC93_9BACT</name>
<dbReference type="InterPro" id="IPR002941">
    <property type="entry name" value="DNA_methylase_N4/N6"/>
</dbReference>
<keyword evidence="1 5" id="KW-0489">Methyltransferase</keyword>
<dbReference type="GO" id="GO:0009007">
    <property type="term" value="F:site-specific DNA-methyltransferase (adenine-specific) activity"/>
    <property type="evidence" value="ECO:0007669"/>
    <property type="project" value="TreeGrafter"/>
</dbReference>
<feature type="domain" description="DNA methylase N-4/N-6" evidence="4">
    <location>
        <begin position="26"/>
        <end position="242"/>
    </location>
</feature>
<dbReference type="GO" id="GO:0032259">
    <property type="term" value="P:methylation"/>
    <property type="evidence" value="ECO:0007669"/>
    <property type="project" value="UniProtKB-KW"/>
</dbReference>
<dbReference type="OrthoDB" id="1273118at2"/>
<gene>
    <name evidence="5" type="ORF">SAMN04488541_101785</name>
</gene>
<keyword evidence="6" id="KW-1185">Reference proteome</keyword>
<protein>
    <recommendedName>
        <fullName evidence="3">Methyltransferase</fullName>
        <ecNumber evidence="3">2.1.1.-</ecNumber>
    </recommendedName>
</protein>
<organism evidence="5 6">
    <name type="scientific">Thermoflexibacter ruber</name>
    <dbReference type="NCBI Taxonomy" id="1003"/>
    <lineage>
        <taxon>Bacteria</taxon>
        <taxon>Pseudomonadati</taxon>
        <taxon>Bacteroidota</taxon>
        <taxon>Cytophagia</taxon>
        <taxon>Cytophagales</taxon>
        <taxon>Thermoflexibacteraceae</taxon>
        <taxon>Thermoflexibacter</taxon>
    </lineage>
</organism>
<evidence type="ECO:0000313" key="5">
    <source>
        <dbReference type="EMBL" id="SFF14749.1"/>
    </source>
</evidence>
<dbReference type="SUPFAM" id="SSF53335">
    <property type="entry name" value="S-adenosyl-L-methionine-dependent methyltransferases"/>
    <property type="match status" value="1"/>
</dbReference>
<evidence type="ECO:0000256" key="1">
    <source>
        <dbReference type="ARBA" id="ARBA00022603"/>
    </source>
</evidence>
<evidence type="ECO:0000313" key="6">
    <source>
        <dbReference type="Proteomes" id="UP000199513"/>
    </source>
</evidence>
<evidence type="ECO:0000259" key="4">
    <source>
        <dbReference type="Pfam" id="PF01555"/>
    </source>
</evidence>
<dbReference type="RefSeq" id="WP_091545051.1">
    <property type="nucleotide sequence ID" value="NZ_FONY01000017.1"/>
</dbReference>
<dbReference type="STRING" id="1003.SAMN04488541_101785"/>
<keyword evidence="2 5" id="KW-0808">Transferase</keyword>